<dbReference type="Pfam" id="PF00076">
    <property type="entry name" value="RRM_1"/>
    <property type="match status" value="1"/>
</dbReference>
<dbReference type="CDD" id="cd12307">
    <property type="entry name" value="RRM_NIFK_like"/>
    <property type="match status" value="1"/>
</dbReference>
<feature type="compositionally biased region" description="Basic residues" evidence="5">
    <location>
        <begin position="88"/>
        <end position="98"/>
    </location>
</feature>
<dbReference type="SUPFAM" id="SSF54928">
    <property type="entry name" value="RNA-binding domain, RBD"/>
    <property type="match status" value="1"/>
</dbReference>
<comment type="caution">
    <text evidence="7">The sequence shown here is derived from an EMBL/GenBank/DDBJ whole genome shotgun (WGS) entry which is preliminary data.</text>
</comment>
<reference evidence="7" key="1">
    <citation type="submission" date="2023-01" db="EMBL/GenBank/DDBJ databases">
        <title>Exophiala dermititidis isolated from Cystic Fibrosis Patient.</title>
        <authorList>
            <person name="Kurbessoian T."/>
            <person name="Crocker A."/>
            <person name="Murante D."/>
            <person name="Hogan D.A."/>
            <person name="Stajich J.E."/>
        </authorList>
    </citation>
    <scope>NUCLEOTIDE SEQUENCE</scope>
    <source>
        <strain evidence="7">Ex8</strain>
    </source>
</reference>
<evidence type="ECO:0000256" key="1">
    <source>
        <dbReference type="ARBA" id="ARBA00004604"/>
    </source>
</evidence>
<feature type="compositionally biased region" description="Polar residues" evidence="5">
    <location>
        <begin position="652"/>
        <end position="661"/>
    </location>
</feature>
<dbReference type="GO" id="GO:0005730">
    <property type="term" value="C:nucleolus"/>
    <property type="evidence" value="ECO:0007669"/>
    <property type="project" value="UniProtKB-SubCell"/>
</dbReference>
<evidence type="ECO:0000256" key="5">
    <source>
        <dbReference type="SAM" id="MobiDB-lite"/>
    </source>
</evidence>
<feature type="compositionally biased region" description="Acidic residues" evidence="5">
    <location>
        <begin position="181"/>
        <end position="191"/>
    </location>
</feature>
<feature type="domain" description="RRM" evidence="6">
    <location>
        <begin position="223"/>
        <end position="301"/>
    </location>
</feature>
<dbReference type="PANTHER" id="PTHR46754">
    <property type="entry name" value="MKI67 FHA DOMAIN-INTERACTING NUCLEOLAR PHOSPHOPROTEIN"/>
    <property type="match status" value="1"/>
</dbReference>
<evidence type="ECO:0000256" key="3">
    <source>
        <dbReference type="ARBA" id="ARBA00023242"/>
    </source>
</evidence>
<comment type="subcellular location">
    <subcellularLocation>
        <location evidence="1">Nucleus</location>
        <location evidence="1">Nucleolus</location>
    </subcellularLocation>
</comment>
<protein>
    <submittedName>
        <fullName evidence="7">Nucleolar protein</fullName>
    </submittedName>
</protein>
<feature type="region of interest" description="Disordered" evidence="5">
    <location>
        <begin position="179"/>
        <end position="199"/>
    </location>
</feature>
<sequence length="763" mass="83039">MGEKKRKGSSGATDLPPKKTKKSKSADVVADKPAASAPKDEPVPADNASAVASKKSRKRAADFMNEEESTKAVAPTTASTAVEEPAVKKSKKSKKNKKGKEDQILTADGVNGVVEHPGDEDLETATAQKPADISMQAEAERTLDQELENDFRAVASEDEAGYVDEVEVEDNAAALLKGFDSDTDDKQEDTGLDLSTTPALPKSKKVQKKLDKIKAEGKDDGPGAVYVGRIPHGFYEKQMREYFSQFGDITRLRLSRNKRTGASKHFAFIEFASNEVAKIVAETMDNYLLFGHILKCKYAPPDSLHPDVWKGANKKYRKSPHEKLEREKLAAPKTADKWQKKVEKEQRKREEKAKKLKAIGVDMPASTLANPSDVVKDKLITAEEPKKAIEASKPETAEKEAKESKKEKKDKKKDKKNQDKKAENAEEEKAAAVSVEPEAAKDVESASAEKEAEPEASAETKADKSAPGVPLSKKERKALNKAETTPESEMTKEERKALRNARSKLAQAQAQAKTPKAGSDAKSPAKPTQAAEQPSVEEEKVADAPVDKKNDTAPEPVTSKDDSKKAKKSKKEKKEKMEKKKAKGSKDETVARGEEEQPVKADTSADASKPTETEEQSAFATDADFVSFGDINDEKAEDESESDADAPDGKSTRATLSNASRGPSVPKGKAALKAYKKEKKEKKALKKKERKNLVKARGPKSGLVATNPKPAPLTVPGKIPGVPLLGKGKYDKAKRQAYKELKKNVLKRNILRKSKAGQPATDA</sequence>
<feature type="compositionally biased region" description="Basic and acidic residues" evidence="5">
    <location>
        <begin position="438"/>
        <end position="464"/>
    </location>
</feature>
<feature type="compositionally biased region" description="Basic and acidic residues" evidence="5">
    <location>
        <begin position="374"/>
        <end position="407"/>
    </location>
</feature>
<organism evidence="7 8">
    <name type="scientific">Exophiala dermatitidis</name>
    <name type="common">Black yeast-like fungus</name>
    <name type="synonym">Wangiella dermatitidis</name>
    <dbReference type="NCBI Taxonomy" id="5970"/>
    <lineage>
        <taxon>Eukaryota</taxon>
        <taxon>Fungi</taxon>
        <taxon>Dikarya</taxon>
        <taxon>Ascomycota</taxon>
        <taxon>Pezizomycotina</taxon>
        <taxon>Eurotiomycetes</taxon>
        <taxon>Chaetothyriomycetidae</taxon>
        <taxon>Chaetothyriales</taxon>
        <taxon>Herpotrichiellaceae</taxon>
        <taxon>Exophiala</taxon>
    </lineage>
</organism>
<dbReference type="AlphaFoldDB" id="A0AAN6EVN4"/>
<dbReference type="GO" id="GO:0003723">
    <property type="term" value="F:RNA binding"/>
    <property type="evidence" value="ECO:0007669"/>
    <property type="project" value="UniProtKB-UniRule"/>
</dbReference>
<dbReference type="PROSITE" id="PS50102">
    <property type="entry name" value="RRM"/>
    <property type="match status" value="1"/>
</dbReference>
<gene>
    <name evidence="7" type="primary">NOP15</name>
    <name evidence="7" type="ORF">HRR80_005550</name>
</gene>
<dbReference type="SMART" id="SM00360">
    <property type="entry name" value="RRM"/>
    <property type="match status" value="1"/>
</dbReference>
<feature type="region of interest" description="Disordered" evidence="5">
    <location>
        <begin position="1"/>
        <end position="119"/>
    </location>
</feature>
<dbReference type="Proteomes" id="UP001161757">
    <property type="component" value="Unassembled WGS sequence"/>
</dbReference>
<evidence type="ECO:0000256" key="2">
    <source>
        <dbReference type="ARBA" id="ARBA00022884"/>
    </source>
</evidence>
<evidence type="ECO:0000259" key="6">
    <source>
        <dbReference type="PROSITE" id="PS50102"/>
    </source>
</evidence>
<dbReference type="InterPro" id="IPR000504">
    <property type="entry name" value="RRM_dom"/>
</dbReference>
<feature type="compositionally biased region" description="Basic and acidic residues" evidence="5">
    <location>
        <begin position="319"/>
        <end position="353"/>
    </location>
</feature>
<feature type="compositionally biased region" description="Basic residues" evidence="5">
    <location>
        <begin position="674"/>
        <end position="698"/>
    </location>
</feature>
<dbReference type="EMBL" id="JAJGCB010000010">
    <property type="protein sequence ID" value="KAJ8990775.1"/>
    <property type="molecule type" value="Genomic_DNA"/>
</dbReference>
<feature type="compositionally biased region" description="Acidic residues" evidence="5">
    <location>
        <begin position="635"/>
        <end position="646"/>
    </location>
</feature>
<feature type="compositionally biased region" description="Basic and acidic residues" evidence="5">
    <location>
        <begin position="537"/>
        <end position="564"/>
    </location>
</feature>
<evidence type="ECO:0000313" key="8">
    <source>
        <dbReference type="Proteomes" id="UP001161757"/>
    </source>
</evidence>
<dbReference type="InterPro" id="IPR012677">
    <property type="entry name" value="Nucleotide-bd_a/b_plait_sf"/>
</dbReference>
<evidence type="ECO:0000313" key="7">
    <source>
        <dbReference type="EMBL" id="KAJ8990775.1"/>
    </source>
</evidence>
<dbReference type="Gene3D" id="3.30.70.330">
    <property type="match status" value="1"/>
</dbReference>
<proteinExistence type="predicted"/>
<feature type="compositionally biased region" description="Basic and acidic residues" evidence="5">
    <location>
        <begin position="572"/>
        <end position="599"/>
    </location>
</feature>
<dbReference type="InterPro" id="IPR035979">
    <property type="entry name" value="RBD_domain_sf"/>
</dbReference>
<evidence type="ECO:0000256" key="4">
    <source>
        <dbReference type="PROSITE-ProRule" id="PRU00176"/>
    </source>
</evidence>
<keyword evidence="3" id="KW-0539">Nucleus</keyword>
<name>A0AAN6EVN4_EXODE</name>
<accession>A0AAN6EVN4</accession>
<feature type="compositionally biased region" description="Basic and acidic residues" evidence="5">
    <location>
        <begin position="416"/>
        <end position="430"/>
    </location>
</feature>
<keyword evidence="2 4" id="KW-0694">RNA-binding</keyword>
<feature type="region of interest" description="Disordered" evidence="5">
    <location>
        <begin position="316"/>
        <end position="727"/>
    </location>
</feature>